<dbReference type="Pfam" id="PF14765">
    <property type="entry name" value="PS-DH"/>
    <property type="match status" value="1"/>
</dbReference>
<feature type="compositionally biased region" description="Pro residues" evidence="7">
    <location>
        <begin position="1208"/>
        <end position="1217"/>
    </location>
</feature>
<dbReference type="PROSITE" id="PS52004">
    <property type="entry name" value="KS3_2"/>
    <property type="match status" value="1"/>
</dbReference>
<dbReference type="Pfam" id="PF00109">
    <property type="entry name" value="ketoacyl-synt"/>
    <property type="match status" value="1"/>
</dbReference>
<evidence type="ECO:0000259" key="9">
    <source>
        <dbReference type="PROSITE" id="PS52004"/>
    </source>
</evidence>
<keyword evidence="3" id="KW-0808">Transferase</keyword>
<dbReference type="SUPFAM" id="SSF52151">
    <property type="entry name" value="FabD/lysophospholipase-like"/>
    <property type="match status" value="1"/>
</dbReference>
<organism evidence="11 12">
    <name type="scientific">Streptomyces virginiae</name>
    <name type="common">Streptomyces cinnamonensis</name>
    <dbReference type="NCBI Taxonomy" id="1961"/>
    <lineage>
        <taxon>Bacteria</taxon>
        <taxon>Bacillati</taxon>
        <taxon>Actinomycetota</taxon>
        <taxon>Actinomycetes</taxon>
        <taxon>Kitasatosporales</taxon>
        <taxon>Streptomycetaceae</taxon>
        <taxon>Streptomyces</taxon>
    </lineage>
</organism>
<keyword evidence="4" id="KW-0045">Antibiotic biosynthesis</keyword>
<dbReference type="EMBL" id="CP108090">
    <property type="protein sequence ID" value="WUQ11832.1"/>
    <property type="molecule type" value="Genomic_DNA"/>
</dbReference>
<evidence type="ECO:0000256" key="3">
    <source>
        <dbReference type="ARBA" id="ARBA00022679"/>
    </source>
</evidence>
<dbReference type="InterPro" id="IPR050091">
    <property type="entry name" value="PKS_NRPS_Biosynth_Enz"/>
</dbReference>
<dbReference type="CDD" id="cd00833">
    <property type="entry name" value="PKS"/>
    <property type="match status" value="1"/>
</dbReference>
<dbReference type="Gene3D" id="1.10.1200.10">
    <property type="entry name" value="ACP-like"/>
    <property type="match status" value="1"/>
</dbReference>
<dbReference type="InterPro" id="IPR016036">
    <property type="entry name" value="Malonyl_transacylase_ACP-bd"/>
</dbReference>
<dbReference type="Gene3D" id="3.10.129.110">
    <property type="entry name" value="Polyketide synthase dehydratase"/>
    <property type="match status" value="1"/>
</dbReference>
<dbReference type="RefSeq" id="WP_328961258.1">
    <property type="nucleotide sequence ID" value="NZ_CP108090.1"/>
</dbReference>
<dbReference type="PROSITE" id="PS00606">
    <property type="entry name" value="KS3_1"/>
    <property type="match status" value="1"/>
</dbReference>
<evidence type="ECO:0000256" key="7">
    <source>
        <dbReference type="SAM" id="MobiDB-lite"/>
    </source>
</evidence>
<feature type="domain" description="PKS/mFAS DH" evidence="10">
    <location>
        <begin position="845"/>
        <end position="1163"/>
    </location>
</feature>
<dbReference type="InterPro" id="IPR049900">
    <property type="entry name" value="PKS_mFAS_DH"/>
</dbReference>
<dbReference type="PANTHER" id="PTHR43775:SF37">
    <property type="entry name" value="SI:DKEY-61P9.11"/>
    <property type="match status" value="1"/>
</dbReference>
<dbReference type="InterPro" id="IPR020806">
    <property type="entry name" value="PKS_PP-bd"/>
</dbReference>
<dbReference type="InterPro" id="IPR018201">
    <property type="entry name" value="Ketoacyl_synth_AS"/>
</dbReference>
<protein>
    <submittedName>
        <fullName evidence="11">Acyltransferase domain-containing protein</fullName>
    </submittedName>
</protein>
<dbReference type="InterPro" id="IPR014030">
    <property type="entry name" value="Ketoacyl_synth_N"/>
</dbReference>
<dbReference type="SMART" id="SM00823">
    <property type="entry name" value="PKS_PP"/>
    <property type="match status" value="1"/>
</dbReference>
<feature type="region of interest" description="C-terminal hotdog fold" evidence="6">
    <location>
        <begin position="1031"/>
        <end position="1163"/>
    </location>
</feature>
<dbReference type="InterPro" id="IPR049551">
    <property type="entry name" value="PKS_DH_C"/>
</dbReference>
<evidence type="ECO:0000256" key="1">
    <source>
        <dbReference type="ARBA" id="ARBA00022450"/>
    </source>
</evidence>
<dbReference type="Gene3D" id="3.40.47.10">
    <property type="match status" value="1"/>
</dbReference>
<comment type="caution">
    <text evidence="6">Lacks conserved residue(s) required for the propagation of feature annotation.</text>
</comment>
<dbReference type="PANTHER" id="PTHR43775">
    <property type="entry name" value="FATTY ACID SYNTHASE"/>
    <property type="match status" value="1"/>
</dbReference>
<keyword evidence="2" id="KW-0597">Phosphoprotein</keyword>
<keyword evidence="5 11" id="KW-0012">Acyltransferase</keyword>
<dbReference type="PROSITE" id="PS00012">
    <property type="entry name" value="PHOSPHOPANTETHEINE"/>
    <property type="match status" value="1"/>
</dbReference>
<dbReference type="InterPro" id="IPR014031">
    <property type="entry name" value="Ketoacyl_synth_C"/>
</dbReference>
<evidence type="ECO:0000313" key="11">
    <source>
        <dbReference type="EMBL" id="WUQ11832.1"/>
    </source>
</evidence>
<dbReference type="Pfam" id="PF02801">
    <property type="entry name" value="Ketoacyl-synt_C"/>
    <property type="match status" value="1"/>
</dbReference>
<gene>
    <name evidence="11" type="ORF">OG517_10520</name>
</gene>
<evidence type="ECO:0000259" key="8">
    <source>
        <dbReference type="PROSITE" id="PS50075"/>
    </source>
</evidence>
<feature type="domain" description="Carrier" evidence="8">
    <location>
        <begin position="1229"/>
        <end position="1306"/>
    </location>
</feature>
<dbReference type="Pfam" id="PF00550">
    <property type="entry name" value="PP-binding"/>
    <property type="match status" value="1"/>
</dbReference>
<evidence type="ECO:0000313" key="12">
    <source>
        <dbReference type="Proteomes" id="UP001432039"/>
    </source>
</evidence>
<dbReference type="InterPro" id="IPR036736">
    <property type="entry name" value="ACP-like_sf"/>
</dbReference>
<dbReference type="SMART" id="SM00825">
    <property type="entry name" value="PKS_KS"/>
    <property type="match status" value="1"/>
</dbReference>
<accession>A0ABZ1TAD7</accession>
<dbReference type="InterPro" id="IPR001227">
    <property type="entry name" value="Ac_transferase_dom_sf"/>
</dbReference>
<dbReference type="SUPFAM" id="SSF47336">
    <property type="entry name" value="ACP-like"/>
    <property type="match status" value="1"/>
</dbReference>
<feature type="domain" description="Ketosynthase family 3 (KS3)" evidence="9">
    <location>
        <begin position="7"/>
        <end position="431"/>
    </location>
</feature>
<dbReference type="SMART" id="SM00827">
    <property type="entry name" value="PKS_AT"/>
    <property type="match status" value="1"/>
</dbReference>
<dbReference type="SUPFAM" id="SSF55048">
    <property type="entry name" value="Probable ACP-binding domain of malonyl-CoA ACP transacylase"/>
    <property type="match status" value="1"/>
</dbReference>
<dbReference type="PROSITE" id="PS50075">
    <property type="entry name" value="CARRIER"/>
    <property type="match status" value="1"/>
</dbReference>
<sequence>MNALNSDISIAVVGLGCRFPQAAGVGEFWRNLMANTDSVVPVPGDRFDVEAVHSPTPGVPGRTVSRHGGFLDDPFAFDATFFGISPAEATSVDPQHRLLLPVVWEALEDAGIIPSSLAGSRCGVFIGQATSDYAREDGTAEQSLREATGSHLRAMAAGRISYALDLRGPSITLDTACSSSLVAVHAARQSLLGGEIDVAVAGGVNVILSPRDAIAYSQAAMLSPDGRCKFGDADANGFVRSEGVGVVVLKRLDDVRAGDRVHALLPGSAVTNDGRASGLLLQPAVAGQVEMLEAACRSAGLSPADLDYVEAHGTGTSVGDGVELRALAQALRQSGPRSGRRTRTGSVKSNIGHTEAAAGIAGLIKSILVVRNGVIPASLHVTTPTPLLAEDDCPVELVTGNTPLDPAGERAVVGVSSFGLSGTNAHVVVAEHVPQEREPEHGATQLPPERPTHLLVLSARSYRSLRELAGKYADFLGPRGPGRDLPLWDLCASAALRREQHTYRLWAVGADHQELAEALRSLADGEEGDRAGFGEAGFGSARRTAFVFPGQGSQWPGMGRALLESSGAFREAMRRCDQAIAEETGWSVIDLLTSAHQEFPVEVEKVQPSLWAMEVALAAHWKDMGVEPDLCLGHSMGEAAAACVSGGLTLREAAAVICRRSRLMRRLAGQGGMLATELSGEQARRAAGATAGAVCVAVENGPSSTVLAGESAALDAIRQRLDREGVFSRPVQVNVASHSPAMEGIRPELLDALADLVPAVPRTALYSTVRAAPVEGPELDAAYWMDNLREPVRFHETVRQVAKQGPHVFVEVSPHPVLESSLRETLRTLGDESATVTSTRRHQDEPLLLAQALGRYFAHGGQVRWARWFRAQTPAVELPTYAWDEEHLRRDPAGREASVPGRYSEQVVLDRRAAGVRLHGLAPLPPATHLRILHDAAVSAGLGNVGTGIVVEDARVGEVFVDLTARRDETVTLRAVLGEPVRGGHPASVHALPDEAGGEAELCLTASVRTLAEDEPPLARAAMDAALAQCRTYRSEREFIGELEARGYEVDPSFRAVRHIWSRNGEAIAQLRRPDGFHQASWEICLHPLLAALPQTDPYFPVGFERVRFRAELPENFWVHARRTPGTQAGTVRADVVAVDDEGRLLAEFLGVRLRRAERPQRPSADPVRLVLRAPELAVRLIEDGSRLPRWIASSLTDALRSLTTVPRPLPAGPPPGEAAAPSGREAPPRPTGGSDVLVRSAARLLGTSPERIDARRPLSAYGLDSLMATRLRVQLRRDYGLDMSVDRLLGEESAAFLTEALLAQMREDPDDAA</sequence>
<keyword evidence="1" id="KW-0596">Phosphopantetheine</keyword>
<dbReference type="Pfam" id="PF00698">
    <property type="entry name" value="Acyl_transf_1"/>
    <property type="match status" value="1"/>
</dbReference>
<feature type="region of interest" description="N-terminal hotdog fold" evidence="6">
    <location>
        <begin position="845"/>
        <end position="1015"/>
    </location>
</feature>
<evidence type="ECO:0000256" key="6">
    <source>
        <dbReference type="PROSITE-ProRule" id="PRU01363"/>
    </source>
</evidence>
<evidence type="ECO:0000256" key="2">
    <source>
        <dbReference type="ARBA" id="ARBA00022553"/>
    </source>
</evidence>
<reference evidence="11" key="1">
    <citation type="submission" date="2022-10" db="EMBL/GenBank/DDBJ databases">
        <title>The complete genomes of actinobacterial strains from the NBC collection.</title>
        <authorList>
            <person name="Joergensen T.S."/>
            <person name="Alvarez Arevalo M."/>
            <person name="Sterndorff E.B."/>
            <person name="Faurdal D."/>
            <person name="Vuksanovic O."/>
            <person name="Mourched A.-S."/>
            <person name="Charusanti P."/>
            <person name="Shaw S."/>
            <person name="Blin K."/>
            <person name="Weber T."/>
        </authorList>
    </citation>
    <scope>NUCLEOTIDE SEQUENCE</scope>
    <source>
        <strain evidence="11">NBC_00248</strain>
    </source>
</reference>
<dbReference type="Proteomes" id="UP001432039">
    <property type="component" value="Chromosome"/>
</dbReference>
<dbReference type="SUPFAM" id="SSF53901">
    <property type="entry name" value="Thiolase-like"/>
    <property type="match status" value="1"/>
</dbReference>
<evidence type="ECO:0000256" key="5">
    <source>
        <dbReference type="ARBA" id="ARBA00023315"/>
    </source>
</evidence>
<feature type="region of interest" description="Disordered" evidence="7">
    <location>
        <begin position="1205"/>
        <end position="1236"/>
    </location>
</feature>
<dbReference type="InterPro" id="IPR014043">
    <property type="entry name" value="Acyl_transferase_dom"/>
</dbReference>
<dbReference type="InterPro" id="IPR020841">
    <property type="entry name" value="PKS_Beta-ketoAc_synthase_dom"/>
</dbReference>
<dbReference type="GO" id="GO:0016746">
    <property type="term" value="F:acyltransferase activity"/>
    <property type="evidence" value="ECO:0007669"/>
    <property type="project" value="UniProtKB-KW"/>
</dbReference>
<name>A0ABZ1TAD7_STRVG</name>
<dbReference type="Pfam" id="PF22621">
    <property type="entry name" value="CurL-like_PKS_C"/>
    <property type="match status" value="1"/>
</dbReference>
<dbReference type="InterPro" id="IPR009081">
    <property type="entry name" value="PP-bd_ACP"/>
</dbReference>
<dbReference type="InterPro" id="IPR006162">
    <property type="entry name" value="Ppantetheine_attach_site"/>
</dbReference>
<keyword evidence="12" id="KW-1185">Reference proteome</keyword>
<evidence type="ECO:0000256" key="4">
    <source>
        <dbReference type="ARBA" id="ARBA00023194"/>
    </source>
</evidence>
<dbReference type="Gene3D" id="3.40.366.10">
    <property type="entry name" value="Malonyl-Coenzyme A Acyl Carrier Protein, domain 2"/>
    <property type="match status" value="1"/>
</dbReference>
<dbReference type="InterPro" id="IPR016039">
    <property type="entry name" value="Thiolase-like"/>
</dbReference>
<proteinExistence type="predicted"/>
<dbReference type="PROSITE" id="PS52019">
    <property type="entry name" value="PKS_MFAS_DH"/>
    <property type="match status" value="1"/>
</dbReference>
<dbReference type="InterPro" id="IPR042104">
    <property type="entry name" value="PKS_dehydratase_sf"/>
</dbReference>
<dbReference type="InterPro" id="IPR016035">
    <property type="entry name" value="Acyl_Trfase/lysoPLipase"/>
</dbReference>
<dbReference type="Gene3D" id="3.30.70.3290">
    <property type="match status" value="1"/>
</dbReference>
<evidence type="ECO:0000259" key="10">
    <source>
        <dbReference type="PROSITE" id="PS52019"/>
    </source>
</evidence>